<evidence type="ECO:0000256" key="2">
    <source>
        <dbReference type="SAM" id="MobiDB-lite"/>
    </source>
</evidence>
<dbReference type="AlphaFoldDB" id="A0A836C743"/>
<feature type="region of interest" description="Disordered" evidence="2">
    <location>
        <begin position="717"/>
        <end position="761"/>
    </location>
</feature>
<gene>
    <name evidence="3" type="ORF">HYH03_001162</name>
</gene>
<reference evidence="3" key="1">
    <citation type="journal article" date="2020" name="bioRxiv">
        <title>Comparative genomics of Chlamydomonas.</title>
        <authorList>
            <person name="Craig R.J."/>
            <person name="Hasan A.R."/>
            <person name="Ness R.W."/>
            <person name="Keightley P.D."/>
        </authorList>
    </citation>
    <scope>NUCLEOTIDE SEQUENCE</scope>
    <source>
        <strain evidence="3">CCAP 11/70</strain>
    </source>
</reference>
<protein>
    <submittedName>
        <fullName evidence="3">Uncharacterized protein</fullName>
    </submittedName>
</protein>
<comment type="subcellular location">
    <subcellularLocation>
        <location evidence="1">Cytoplasm</location>
        <location evidence="1">Cytoskeleton</location>
        <location evidence="1">Cilium axoneme</location>
    </subcellularLocation>
</comment>
<keyword evidence="4" id="KW-1185">Reference proteome</keyword>
<dbReference type="InterPro" id="IPR032675">
    <property type="entry name" value="LRR_dom_sf"/>
</dbReference>
<evidence type="ECO:0000313" key="4">
    <source>
        <dbReference type="Proteomes" id="UP000612055"/>
    </source>
</evidence>
<accession>A0A836C743</accession>
<dbReference type="Gene3D" id="3.80.10.10">
    <property type="entry name" value="Ribonuclease Inhibitor"/>
    <property type="match status" value="1"/>
</dbReference>
<evidence type="ECO:0000256" key="1">
    <source>
        <dbReference type="ARBA" id="ARBA00004430"/>
    </source>
</evidence>
<feature type="region of interest" description="Disordered" evidence="2">
    <location>
        <begin position="237"/>
        <end position="256"/>
    </location>
</feature>
<dbReference type="GO" id="GO:0005930">
    <property type="term" value="C:axoneme"/>
    <property type="evidence" value="ECO:0007669"/>
    <property type="project" value="UniProtKB-SubCell"/>
</dbReference>
<dbReference type="EMBL" id="JAEHOE010000002">
    <property type="protein sequence ID" value="KAG2501372.1"/>
    <property type="molecule type" value="Genomic_DNA"/>
</dbReference>
<sequence length="761" mass="80849">MDNSTQADAEAKRRRPVAGLPGQGPPGDPETAVLLNPTLLVKCWPTGGKELKMAQAGSSIYPDLRNRLGTFRLVSKDARLAFDSACEAPLMFAPQRQREKYMKEGREPAGPRPSQALDWALGMLQRGRRPREVRFGVNERIRPEEWRQGALDLLQAFPQLSGRPGQGVVSLLLPPELLSPSTALLIAGAFPNLARLELSMTAAPRRPWEVRPVTSPEALAEAARGLALLLGVRSGPEGGDAPAAAREGTPPAEACEGAGIGPEQCRPPLLPCLTALGLSGPVRLPPGYAPLLRQATQLRTLELSKGDFADLTEFGGAPADDEGEPEWGGRGALEELTSLTQLTALSLRACSLNLLPVLTGALTSLTSLELTGQNSNSPLYLPLSPSVFAPLKSLQRLEVPRANLEAAGLAQALSSLTCLSVGGFTLPAQELSQPLTSIPRWPLPAGLRELGLYADEHSAGAPPEALAGLELHDGLRLDQASSQTSFLLNPRHHTAPAVEEGGLAGTELLPAAEEALCGALSFVRQHGLLKSGRLSVIFNTDAPDRLLQPFGGAAGTGPGRPSHGRWLREVGALGPKRLTLEGFELSYEDVETMRDGLEEVESLWLGPPSQFPLPALPLLAGPPRLRSISLDGTPWAGDDPASTELRDQALASLVALARARPEGRRLALEVLFASEVNQEGQERVQALATRAREEMVAGGVRPIRMMVRCLYLPSDLDADEDVDVGPEVDSGADEDTESEADEDLDVDSGADEDGDGDGDED</sequence>
<name>A0A836C743_9CHLO</name>
<organism evidence="3 4">
    <name type="scientific">Edaphochlamys debaryana</name>
    <dbReference type="NCBI Taxonomy" id="47281"/>
    <lineage>
        <taxon>Eukaryota</taxon>
        <taxon>Viridiplantae</taxon>
        <taxon>Chlorophyta</taxon>
        <taxon>core chlorophytes</taxon>
        <taxon>Chlorophyceae</taxon>
        <taxon>CS clade</taxon>
        <taxon>Chlamydomonadales</taxon>
        <taxon>Chlamydomonadales incertae sedis</taxon>
        <taxon>Edaphochlamys</taxon>
    </lineage>
</organism>
<comment type="caution">
    <text evidence="3">The sequence shown here is derived from an EMBL/GenBank/DDBJ whole genome shotgun (WGS) entry which is preliminary data.</text>
</comment>
<feature type="region of interest" description="Disordered" evidence="2">
    <location>
        <begin position="1"/>
        <end position="31"/>
    </location>
</feature>
<evidence type="ECO:0000313" key="3">
    <source>
        <dbReference type="EMBL" id="KAG2501372.1"/>
    </source>
</evidence>
<dbReference type="Proteomes" id="UP000612055">
    <property type="component" value="Unassembled WGS sequence"/>
</dbReference>
<dbReference type="SUPFAM" id="SSF52047">
    <property type="entry name" value="RNI-like"/>
    <property type="match status" value="1"/>
</dbReference>
<proteinExistence type="predicted"/>